<feature type="chain" id="PRO_5014631465" description="Galactose oxidase" evidence="1">
    <location>
        <begin position="21"/>
        <end position="379"/>
    </location>
</feature>
<gene>
    <name evidence="2" type="ORF">CH360_03455</name>
    <name evidence="3" type="ORF">CH373_06595</name>
</gene>
<sequence length="379" mass="39023">MKRNLTIILFLFCSCLKVHLNPFDTTTSQGLLLYEIMGSQTRYLAVGANCASWVSPDGVSWDRPPNTAFPGCTFVPGGPSNGSLNGAIYFNGQFIVVGSTSGSGGCGIWTSPDAYTWTQRTCDIIGGTPTALFTLTIVGTEVIAGGSVNSSGDCSFQKSSGDLSKWTQVLHTACGSQSIASMAVSGTTLLSSEFLNVMEPSPPTNLVPNDAIFLSSNSGSTWVAGTAPTNMAFFNIIPGANGRILAFGEVVTRTGGLSFSDTAGSTWNTPATVAVSGATISGGTVLGNTFVGVGGNCDLVMSMDNGQSFQPFTTMGSGCSGVNWSPIVVNPITGVFVAAGNLGTPSTEVFAMSTSGLNGTWTITTLANTNYILGMTVRP</sequence>
<dbReference type="Proteomes" id="UP000231990">
    <property type="component" value="Unassembled WGS sequence"/>
</dbReference>
<comment type="caution">
    <text evidence="3">The sequence shown here is derived from an EMBL/GenBank/DDBJ whole genome shotgun (WGS) entry which is preliminary data.</text>
</comment>
<dbReference type="RefSeq" id="WP_100712618.1">
    <property type="nucleotide sequence ID" value="NZ_NPDY01000002.1"/>
</dbReference>
<evidence type="ECO:0000313" key="3">
    <source>
        <dbReference type="EMBL" id="PJZ73822.1"/>
    </source>
</evidence>
<organism evidence="3 5">
    <name type="scientific">Leptospira perolatii</name>
    <dbReference type="NCBI Taxonomy" id="2023191"/>
    <lineage>
        <taxon>Bacteria</taxon>
        <taxon>Pseudomonadati</taxon>
        <taxon>Spirochaetota</taxon>
        <taxon>Spirochaetia</taxon>
        <taxon>Leptospirales</taxon>
        <taxon>Leptospiraceae</taxon>
        <taxon>Leptospira</taxon>
    </lineage>
</organism>
<dbReference type="EMBL" id="NPDY01000002">
    <property type="protein sequence ID" value="PJZ70610.1"/>
    <property type="molecule type" value="Genomic_DNA"/>
</dbReference>
<keyword evidence="4" id="KW-1185">Reference proteome</keyword>
<dbReference type="SUPFAM" id="SSF110296">
    <property type="entry name" value="Oligoxyloglucan reducing end-specific cellobiohydrolase"/>
    <property type="match status" value="1"/>
</dbReference>
<proteinExistence type="predicted"/>
<dbReference type="AlphaFoldDB" id="A0A2M9ZP13"/>
<dbReference type="EMBL" id="NPDZ01000003">
    <property type="protein sequence ID" value="PJZ73822.1"/>
    <property type="molecule type" value="Genomic_DNA"/>
</dbReference>
<accession>A0A2M9ZP13</accession>
<name>A0A2M9ZP13_9LEPT</name>
<dbReference type="PROSITE" id="PS51257">
    <property type="entry name" value="PROKAR_LIPOPROTEIN"/>
    <property type="match status" value="1"/>
</dbReference>
<dbReference type="Proteomes" id="UP000231962">
    <property type="component" value="Unassembled WGS sequence"/>
</dbReference>
<keyword evidence="1" id="KW-0732">Signal</keyword>
<evidence type="ECO:0000313" key="4">
    <source>
        <dbReference type="Proteomes" id="UP000231962"/>
    </source>
</evidence>
<evidence type="ECO:0008006" key="6">
    <source>
        <dbReference type="Google" id="ProtNLM"/>
    </source>
</evidence>
<dbReference type="OrthoDB" id="321212at2"/>
<reference evidence="4 5" key="1">
    <citation type="submission" date="2017-07" db="EMBL/GenBank/DDBJ databases">
        <title>Leptospira spp. isolated from tropical soils.</title>
        <authorList>
            <person name="Thibeaux R."/>
            <person name="Iraola G."/>
            <person name="Ferres I."/>
            <person name="Bierque E."/>
            <person name="Girault D."/>
            <person name="Soupe-Gilbert M.-E."/>
            <person name="Picardeau M."/>
            <person name="Goarant C."/>
        </authorList>
    </citation>
    <scope>NUCLEOTIDE SEQUENCE [LARGE SCALE GENOMIC DNA]</scope>
    <source>
        <strain evidence="3 5">FH1-B-B1</strain>
        <strain evidence="2 4">FH1-B-C1</strain>
    </source>
</reference>
<evidence type="ECO:0000256" key="1">
    <source>
        <dbReference type="SAM" id="SignalP"/>
    </source>
</evidence>
<evidence type="ECO:0000313" key="5">
    <source>
        <dbReference type="Proteomes" id="UP000231990"/>
    </source>
</evidence>
<feature type="signal peptide" evidence="1">
    <location>
        <begin position="1"/>
        <end position="20"/>
    </location>
</feature>
<protein>
    <recommendedName>
        <fullName evidence="6">Galactose oxidase</fullName>
    </recommendedName>
</protein>
<evidence type="ECO:0000313" key="2">
    <source>
        <dbReference type="EMBL" id="PJZ70610.1"/>
    </source>
</evidence>